<dbReference type="PROSITE" id="PS50965">
    <property type="entry name" value="NERD"/>
    <property type="match status" value="1"/>
</dbReference>
<sequence>MIAKERKTPLYLLKLQALARRLPPDHPKYSAIQEEILKRTAGYKGELAADYQLTYADHKNLTILHDLRLPIQSRYFQIDSLVLTPCFVLILEIKNIAGTIHFDPAFNQFVRTKDGVETAFADPILQADRLEKHFGDWLETNKFTKLPILDLVVISNPRTIIKTVSSYEHVLKKTVIHAGKLLSVVTEIQKTYKKRILTDKDLKRMVKTLNKQHTENNQPIMDRFEIKKSDIISGVFCQECGRKTERIHGNWFCRLCKSKSKTAHLNAIDDYGLLIDSVISNKAAREFLGIPSSAGATRLLQSLNLKPSGKNKGRTYELRLIEYAHKKQP</sequence>
<dbReference type="AlphaFoldDB" id="A0A7X2S638"/>
<dbReference type="InterPro" id="IPR011528">
    <property type="entry name" value="NERD"/>
</dbReference>
<gene>
    <name evidence="2" type="ORF">GKZ89_13135</name>
</gene>
<comment type="caution">
    <text evidence="2">The sequence shown here is derived from an EMBL/GenBank/DDBJ whole genome shotgun (WGS) entry which is preliminary data.</text>
</comment>
<evidence type="ECO:0000259" key="1">
    <source>
        <dbReference type="PROSITE" id="PS50965"/>
    </source>
</evidence>
<name>A0A7X2S638_9BACI</name>
<dbReference type="Proteomes" id="UP000434639">
    <property type="component" value="Unassembled WGS sequence"/>
</dbReference>
<accession>A0A7X2S638</accession>
<protein>
    <submittedName>
        <fullName evidence="2">NERD domain-containing protein</fullName>
    </submittedName>
</protein>
<dbReference type="EMBL" id="WMIB01000013">
    <property type="protein sequence ID" value="MTH54349.1"/>
    <property type="molecule type" value="Genomic_DNA"/>
</dbReference>
<dbReference type="RefSeq" id="WP_155112861.1">
    <property type="nucleotide sequence ID" value="NZ_WMIB01000013.1"/>
</dbReference>
<proteinExistence type="predicted"/>
<feature type="domain" description="NERD" evidence="1">
    <location>
        <begin position="41"/>
        <end position="157"/>
    </location>
</feature>
<dbReference type="Pfam" id="PF08378">
    <property type="entry name" value="NERD"/>
    <property type="match status" value="1"/>
</dbReference>
<organism evidence="2 3">
    <name type="scientific">Metabacillus mangrovi</name>
    <dbReference type="NCBI Taxonomy" id="1491830"/>
    <lineage>
        <taxon>Bacteria</taxon>
        <taxon>Bacillati</taxon>
        <taxon>Bacillota</taxon>
        <taxon>Bacilli</taxon>
        <taxon>Bacillales</taxon>
        <taxon>Bacillaceae</taxon>
        <taxon>Metabacillus</taxon>
    </lineage>
</organism>
<dbReference type="OrthoDB" id="569879at2"/>
<keyword evidence="3" id="KW-1185">Reference proteome</keyword>
<evidence type="ECO:0000313" key="3">
    <source>
        <dbReference type="Proteomes" id="UP000434639"/>
    </source>
</evidence>
<evidence type="ECO:0000313" key="2">
    <source>
        <dbReference type="EMBL" id="MTH54349.1"/>
    </source>
</evidence>
<reference evidence="2 3" key="1">
    <citation type="journal article" date="2017" name="Int. J. Syst. Evol. Microbiol.">
        <title>Bacillus mangrovi sp. nov., isolated from a sediment sample from a mangrove forest.</title>
        <authorList>
            <person name="Gupta V."/>
            <person name="Singh P.K."/>
            <person name="Korpole S."/>
            <person name="Tanuku N.R.S."/>
            <person name="Pinnaka A.K."/>
        </authorList>
    </citation>
    <scope>NUCLEOTIDE SEQUENCE [LARGE SCALE GENOMIC DNA]</scope>
    <source>
        <strain evidence="2 3">KCTC 33872</strain>
    </source>
</reference>